<dbReference type="HOGENOM" id="CLU_2732891_0_0_9"/>
<protein>
    <submittedName>
        <fullName evidence="1">Uncharacterized protein</fullName>
    </submittedName>
</protein>
<organism evidence="1 2">
    <name type="scientific">Peptacetobacter hiranonis (strain DSM 13275 / JCM 10541 / KCTC 15199 / TO-931)</name>
    <name type="common">Clostridium hiranonis</name>
    <dbReference type="NCBI Taxonomy" id="500633"/>
    <lineage>
        <taxon>Bacteria</taxon>
        <taxon>Bacillati</taxon>
        <taxon>Bacillota</taxon>
        <taxon>Clostridia</taxon>
        <taxon>Peptostreptococcales</taxon>
        <taxon>Peptostreptococcaceae</taxon>
        <taxon>Peptacetobacter</taxon>
    </lineage>
</organism>
<keyword evidence="2" id="KW-1185">Reference proteome</keyword>
<reference evidence="1 2" key="2">
    <citation type="submission" date="2008-10" db="EMBL/GenBank/DDBJ databases">
        <title>Draft genome sequence of Clostridium hiranonis (DSM 13275).</title>
        <authorList>
            <person name="Sudarsanam P."/>
            <person name="Ley R."/>
            <person name="Guruge J."/>
            <person name="Turnbaugh P.J."/>
            <person name="Mahowald M."/>
            <person name="Liep D."/>
            <person name="Gordon J."/>
        </authorList>
    </citation>
    <scope>NUCLEOTIDE SEQUENCE [LARGE SCALE GENOMIC DNA]</scope>
    <source>
        <strain evidence="1 2">DSM 13275</strain>
    </source>
</reference>
<sequence length="71" mass="8314">MFISINIPPDINLCHNCNEKLSLLIYRFKKYTIRVVEIQLIIPNKQLFTGYSGIKPMKGKSKSNYMHKINN</sequence>
<dbReference type="EMBL" id="ABWP01000028">
    <property type="protein sequence ID" value="EEA85647.1"/>
    <property type="molecule type" value="Genomic_DNA"/>
</dbReference>
<comment type="caution">
    <text evidence="1">The sequence shown here is derived from an EMBL/GenBank/DDBJ whole genome shotgun (WGS) entry which is preliminary data.</text>
</comment>
<accession>B6FXT3</accession>
<proteinExistence type="predicted"/>
<dbReference type="AlphaFoldDB" id="B6FXT3"/>
<reference evidence="1 2" key="1">
    <citation type="submission" date="2008-09" db="EMBL/GenBank/DDBJ databases">
        <authorList>
            <person name="Fulton L."/>
            <person name="Clifton S."/>
            <person name="Fulton B."/>
            <person name="Xu J."/>
            <person name="Minx P."/>
            <person name="Pepin K.H."/>
            <person name="Johnson M."/>
            <person name="Thiruvilangam P."/>
            <person name="Bhonagiri V."/>
            <person name="Nash W.E."/>
            <person name="Mardis E.R."/>
            <person name="Wilson R.K."/>
        </authorList>
    </citation>
    <scope>NUCLEOTIDE SEQUENCE [LARGE SCALE GENOMIC DNA]</scope>
    <source>
        <strain evidence="1 2">DSM 13275</strain>
    </source>
</reference>
<dbReference type="Proteomes" id="UP000003178">
    <property type="component" value="Unassembled WGS sequence"/>
</dbReference>
<name>B6FXT3_PEPHT</name>
<gene>
    <name evidence="1" type="ORF">CLOHIR_00683</name>
</gene>
<evidence type="ECO:0000313" key="1">
    <source>
        <dbReference type="EMBL" id="EEA85647.1"/>
    </source>
</evidence>
<evidence type="ECO:0000313" key="2">
    <source>
        <dbReference type="Proteomes" id="UP000003178"/>
    </source>
</evidence>